<dbReference type="PANTHER" id="PTHR42815">
    <property type="entry name" value="FAD-BINDING, PUTATIVE (AFU_ORTHOLOGUE AFUA_6G07600)-RELATED"/>
    <property type="match status" value="1"/>
</dbReference>
<keyword evidence="3" id="KW-1185">Reference proteome</keyword>
<dbReference type="AlphaFoldDB" id="A0A402CNH1"/>
<dbReference type="OrthoDB" id="9786134at2"/>
<gene>
    <name evidence="2" type="ORF">CCAX7_53460</name>
</gene>
<dbReference type="EMBL" id="AP025739">
    <property type="protein sequence ID" value="BDI33295.1"/>
    <property type="molecule type" value="Genomic_DNA"/>
</dbReference>
<reference evidence="2 3" key="1">
    <citation type="journal article" date="2019" name="Int. J. Syst. Evol. Microbiol.">
        <title>Capsulimonas corticalis gen. nov., sp. nov., an aerobic capsulated bacterium, of a novel bacterial order, Capsulimonadales ord. nov., of the class Armatimonadia of the phylum Armatimonadetes.</title>
        <authorList>
            <person name="Li J."/>
            <person name="Kudo C."/>
            <person name="Tonouchi A."/>
        </authorList>
    </citation>
    <scope>NUCLEOTIDE SEQUENCE [LARGE SCALE GENOMIC DNA]</scope>
    <source>
        <strain evidence="2 3">AX-7</strain>
    </source>
</reference>
<feature type="domain" description="Pyridoxamine 5'-phosphate oxidase N-terminal" evidence="1">
    <location>
        <begin position="166"/>
        <end position="265"/>
    </location>
</feature>
<evidence type="ECO:0000313" key="3">
    <source>
        <dbReference type="Proteomes" id="UP000287394"/>
    </source>
</evidence>
<dbReference type="InterPro" id="IPR012349">
    <property type="entry name" value="Split_barrel_FMN-bd"/>
</dbReference>
<dbReference type="PANTHER" id="PTHR42815:SF2">
    <property type="entry name" value="FAD-BINDING, PUTATIVE (AFU_ORTHOLOGUE AFUA_6G07600)-RELATED"/>
    <property type="match status" value="1"/>
</dbReference>
<dbReference type="SUPFAM" id="SSF50475">
    <property type="entry name" value="FMN-binding split barrel"/>
    <property type="match status" value="1"/>
</dbReference>
<accession>A0A402CNH1</accession>
<dbReference type="KEGG" id="ccot:CCAX7_53460"/>
<evidence type="ECO:0000313" key="2">
    <source>
        <dbReference type="EMBL" id="BDI33295.1"/>
    </source>
</evidence>
<dbReference type="Gene3D" id="2.30.110.10">
    <property type="entry name" value="Electron Transport, Fmn-binding Protein, Chain A"/>
    <property type="match status" value="2"/>
</dbReference>
<dbReference type="Proteomes" id="UP000287394">
    <property type="component" value="Chromosome"/>
</dbReference>
<dbReference type="RefSeq" id="WP_119319046.1">
    <property type="nucleotide sequence ID" value="NZ_AP025739.1"/>
</dbReference>
<protein>
    <recommendedName>
        <fullName evidence="1">Pyridoxamine 5'-phosphate oxidase N-terminal domain-containing protein</fullName>
    </recommendedName>
</protein>
<sequence>MATQFHEGEIAVQTQAGVRSAAERVGPSIHPEIPAAAQEFLLRQPMAIVGAQDSAGRVWASLITGNPGFLHVPDGHTVAIGAHLTAGDPLEEVWRDGTALGLLAIEPATRRRMRVNGRLTQQRSGNFAIDVHEAYANCPKYIQSRTWEQGGDADRSAPHVSRGAELTEAQQERIIKSDTFFIATRHPVAGADASHRGGAPGFVQVRDANTLLFPDYAGNNMFNTLGNLAVDPRAGLLFVDFDSGDALQITGEGHVLWDEESRRGLTGAQRVVEFRISGVVQIDHAARLRWRFVEASPFNPK</sequence>
<evidence type="ECO:0000259" key="1">
    <source>
        <dbReference type="Pfam" id="PF01243"/>
    </source>
</evidence>
<organism evidence="2 3">
    <name type="scientific">Capsulimonas corticalis</name>
    <dbReference type="NCBI Taxonomy" id="2219043"/>
    <lineage>
        <taxon>Bacteria</taxon>
        <taxon>Bacillati</taxon>
        <taxon>Armatimonadota</taxon>
        <taxon>Armatimonadia</taxon>
        <taxon>Capsulimonadales</taxon>
        <taxon>Capsulimonadaceae</taxon>
        <taxon>Capsulimonas</taxon>
    </lineage>
</organism>
<dbReference type="Pfam" id="PF01243">
    <property type="entry name" value="PNPOx_N"/>
    <property type="match status" value="1"/>
</dbReference>
<proteinExistence type="predicted"/>
<dbReference type="InterPro" id="IPR011576">
    <property type="entry name" value="Pyridox_Oxase_N"/>
</dbReference>
<name>A0A402CNH1_9BACT</name>